<dbReference type="Gene3D" id="3.30.565.10">
    <property type="entry name" value="Histidine kinase-like ATPase, C-terminal domain"/>
    <property type="match status" value="1"/>
</dbReference>
<name>A0A4R7V3T9_9PSEU</name>
<dbReference type="Gene3D" id="1.20.5.1930">
    <property type="match status" value="1"/>
</dbReference>
<keyword evidence="5" id="KW-0547">Nucleotide-binding</keyword>
<keyword evidence="10" id="KW-0812">Transmembrane</keyword>
<evidence type="ECO:0000256" key="4">
    <source>
        <dbReference type="ARBA" id="ARBA00022679"/>
    </source>
</evidence>
<keyword evidence="6 13" id="KW-0418">Kinase</keyword>
<feature type="domain" description="Putative sensor" evidence="12">
    <location>
        <begin position="100"/>
        <end position="207"/>
    </location>
</feature>
<keyword evidence="14" id="KW-1185">Reference proteome</keyword>
<dbReference type="Pfam" id="PF13796">
    <property type="entry name" value="Sensor"/>
    <property type="match status" value="1"/>
</dbReference>
<dbReference type="InterPro" id="IPR025828">
    <property type="entry name" value="Put_sensor_dom"/>
</dbReference>
<evidence type="ECO:0000313" key="13">
    <source>
        <dbReference type="EMBL" id="TDV42146.1"/>
    </source>
</evidence>
<dbReference type="InterPro" id="IPR036890">
    <property type="entry name" value="HATPase_C_sf"/>
</dbReference>
<evidence type="ECO:0000259" key="12">
    <source>
        <dbReference type="Pfam" id="PF13796"/>
    </source>
</evidence>
<feature type="transmembrane region" description="Helical" evidence="10">
    <location>
        <begin position="97"/>
        <end position="120"/>
    </location>
</feature>
<dbReference type="GO" id="GO:0000155">
    <property type="term" value="F:phosphorelay sensor kinase activity"/>
    <property type="evidence" value="ECO:0007669"/>
    <property type="project" value="InterPro"/>
</dbReference>
<evidence type="ECO:0000256" key="3">
    <source>
        <dbReference type="ARBA" id="ARBA00022553"/>
    </source>
</evidence>
<dbReference type="EC" id="2.7.13.3" evidence="2"/>
<keyword evidence="3" id="KW-0597">Phosphoprotein</keyword>
<dbReference type="AlphaFoldDB" id="A0A4R7V3T9"/>
<gene>
    <name evidence="13" type="ORF">CLV71_11814</name>
</gene>
<evidence type="ECO:0000256" key="2">
    <source>
        <dbReference type="ARBA" id="ARBA00012438"/>
    </source>
</evidence>
<comment type="catalytic activity">
    <reaction evidence="1">
        <text>ATP + protein L-histidine = ADP + protein N-phospho-L-histidine.</text>
        <dbReference type="EC" id="2.7.13.3"/>
    </reaction>
</comment>
<keyword evidence="10" id="KW-0472">Membrane</keyword>
<evidence type="ECO:0000256" key="6">
    <source>
        <dbReference type="ARBA" id="ARBA00022777"/>
    </source>
</evidence>
<evidence type="ECO:0000256" key="1">
    <source>
        <dbReference type="ARBA" id="ARBA00000085"/>
    </source>
</evidence>
<reference evidence="13 14" key="1">
    <citation type="submission" date="2019-03" db="EMBL/GenBank/DDBJ databases">
        <title>Genomic Encyclopedia of Archaeal and Bacterial Type Strains, Phase II (KMG-II): from individual species to whole genera.</title>
        <authorList>
            <person name="Goeker M."/>
        </authorList>
    </citation>
    <scope>NUCLEOTIDE SEQUENCE [LARGE SCALE GENOMIC DNA]</scope>
    <source>
        <strain evidence="13 14">DSM 45499</strain>
    </source>
</reference>
<dbReference type="CDD" id="cd16917">
    <property type="entry name" value="HATPase_UhpB-NarQ-NarX-like"/>
    <property type="match status" value="1"/>
</dbReference>
<keyword evidence="4" id="KW-0808">Transferase</keyword>
<feature type="transmembrane region" description="Helical" evidence="10">
    <location>
        <begin position="191"/>
        <end position="214"/>
    </location>
</feature>
<dbReference type="GO" id="GO:0046983">
    <property type="term" value="F:protein dimerization activity"/>
    <property type="evidence" value="ECO:0007669"/>
    <property type="project" value="InterPro"/>
</dbReference>
<feature type="transmembrane region" description="Helical" evidence="10">
    <location>
        <begin position="126"/>
        <end position="148"/>
    </location>
</feature>
<feature type="region of interest" description="Disordered" evidence="9">
    <location>
        <begin position="1"/>
        <end position="38"/>
    </location>
</feature>
<dbReference type="InterPro" id="IPR050482">
    <property type="entry name" value="Sensor_HK_TwoCompSys"/>
</dbReference>
<evidence type="ECO:0000259" key="11">
    <source>
        <dbReference type="Pfam" id="PF07730"/>
    </source>
</evidence>
<dbReference type="PANTHER" id="PTHR24421">
    <property type="entry name" value="NITRATE/NITRITE SENSOR PROTEIN NARX-RELATED"/>
    <property type="match status" value="1"/>
</dbReference>
<dbReference type="PANTHER" id="PTHR24421:SF10">
    <property type="entry name" value="NITRATE_NITRITE SENSOR PROTEIN NARQ"/>
    <property type="match status" value="1"/>
</dbReference>
<sequence length="460" mass="48713">MTSPAEKQPLRLVQPHVPVDAGEVAPFPENPQPQGAPYPDVQQAEYPTQGLDLGAHAAPLTQPLTQQATVPVAQPEPEVAVGAEVDKPTLVSRGFRAAGFMLAGFPVNLLAFILIVTLFSVGVSTLVVWLGLVVLLVATKTVFGFAAANRGLIRRTLGVDIPAPPITYDDSGTFWQRYLRRLTHPQMWRNLAYLVLAFPLACFEFPLAIAGVIILPVGLFVLPVVAALHVLLARALLGPNSTAALEQKAERLQASRARGVDAAEAERRRIERDLHDGAQQRLVAVAMGLGRAKSKMDLDPDAAKALIDEAHADAKLAVSELRDLARGIYPAVLGDRGLDAALSSLAAKCPIPVEVNVRIDPRPPAAVESTAYFIVGECLTNIAKHSGAAEAKVNAWREERPTGDLVVVEITDDGHGGASMRAGGGLSGLADRAATIDGVMTVVSPIGGPTVIRADLPCVW</sequence>
<dbReference type="Pfam" id="PF07730">
    <property type="entry name" value="HisKA_3"/>
    <property type="match status" value="1"/>
</dbReference>
<dbReference type="GO" id="GO:0005524">
    <property type="term" value="F:ATP binding"/>
    <property type="evidence" value="ECO:0007669"/>
    <property type="project" value="UniProtKB-KW"/>
</dbReference>
<evidence type="ECO:0000256" key="10">
    <source>
        <dbReference type="SAM" id="Phobius"/>
    </source>
</evidence>
<keyword evidence="7" id="KW-0067">ATP-binding</keyword>
<keyword evidence="10" id="KW-1133">Transmembrane helix</keyword>
<dbReference type="EMBL" id="SOCP01000018">
    <property type="protein sequence ID" value="TDV42146.1"/>
    <property type="molecule type" value="Genomic_DNA"/>
</dbReference>
<dbReference type="GO" id="GO:0016020">
    <property type="term" value="C:membrane"/>
    <property type="evidence" value="ECO:0007669"/>
    <property type="project" value="InterPro"/>
</dbReference>
<keyword evidence="8" id="KW-0902">Two-component regulatory system</keyword>
<evidence type="ECO:0000256" key="8">
    <source>
        <dbReference type="ARBA" id="ARBA00023012"/>
    </source>
</evidence>
<dbReference type="Proteomes" id="UP000294927">
    <property type="component" value="Unassembled WGS sequence"/>
</dbReference>
<dbReference type="SUPFAM" id="SSF55874">
    <property type="entry name" value="ATPase domain of HSP90 chaperone/DNA topoisomerase II/histidine kinase"/>
    <property type="match status" value="1"/>
</dbReference>
<dbReference type="InterPro" id="IPR011712">
    <property type="entry name" value="Sig_transdc_His_kin_sub3_dim/P"/>
</dbReference>
<evidence type="ECO:0000256" key="7">
    <source>
        <dbReference type="ARBA" id="ARBA00022840"/>
    </source>
</evidence>
<evidence type="ECO:0000256" key="5">
    <source>
        <dbReference type="ARBA" id="ARBA00022741"/>
    </source>
</evidence>
<proteinExistence type="predicted"/>
<feature type="domain" description="Signal transduction histidine kinase subgroup 3 dimerisation and phosphoacceptor" evidence="11">
    <location>
        <begin position="266"/>
        <end position="332"/>
    </location>
</feature>
<organism evidence="13 14">
    <name type="scientific">Actinophytocola oryzae</name>
    <dbReference type="NCBI Taxonomy" id="502181"/>
    <lineage>
        <taxon>Bacteria</taxon>
        <taxon>Bacillati</taxon>
        <taxon>Actinomycetota</taxon>
        <taxon>Actinomycetes</taxon>
        <taxon>Pseudonocardiales</taxon>
        <taxon>Pseudonocardiaceae</taxon>
    </lineage>
</organism>
<comment type="caution">
    <text evidence="13">The sequence shown here is derived from an EMBL/GenBank/DDBJ whole genome shotgun (WGS) entry which is preliminary data.</text>
</comment>
<evidence type="ECO:0000256" key="9">
    <source>
        <dbReference type="SAM" id="MobiDB-lite"/>
    </source>
</evidence>
<evidence type="ECO:0000313" key="14">
    <source>
        <dbReference type="Proteomes" id="UP000294927"/>
    </source>
</evidence>
<protein>
    <recommendedName>
        <fullName evidence="2">histidine kinase</fullName>
        <ecNumber evidence="2">2.7.13.3</ecNumber>
    </recommendedName>
</protein>
<accession>A0A4R7V3T9</accession>